<accession>A0A1Z4J9S2</accession>
<dbReference type="NCBIfam" id="TIGR01448">
    <property type="entry name" value="recD_rel"/>
    <property type="match status" value="1"/>
</dbReference>
<dbReference type="InterPro" id="IPR029493">
    <property type="entry name" value="RecD2-like_HHH"/>
</dbReference>
<dbReference type="InterPro" id="IPR041451">
    <property type="entry name" value="RecD2_SH13"/>
</dbReference>
<dbReference type="InterPro" id="IPR027417">
    <property type="entry name" value="P-loop_NTPase"/>
</dbReference>
<feature type="binding site" evidence="3">
    <location>
        <begin position="360"/>
        <end position="364"/>
    </location>
    <ligand>
        <name>ATP</name>
        <dbReference type="ChEBI" id="CHEBI:30616"/>
    </ligand>
</feature>
<evidence type="ECO:0000256" key="1">
    <source>
        <dbReference type="ARBA" id="ARBA00022741"/>
    </source>
</evidence>
<dbReference type="AlphaFoldDB" id="A0A1Z4J9S2"/>
<dbReference type="GO" id="GO:0016887">
    <property type="term" value="F:ATP hydrolysis activity"/>
    <property type="evidence" value="ECO:0007669"/>
    <property type="project" value="RHEA"/>
</dbReference>
<dbReference type="PANTHER" id="PTHR43788">
    <property type="entry name" value="DNA2/NAM7 HELICASE FAMILY MEMBER"/>
    <property type="match status" value="1"/>
</dbReference>
<dbReference type="GO" id="GO:0017116">
    <property type="term" value="F:single-stranded DNA helicase activity"/>
    <property type="evidence" value="ECO:0007669"/>
    <property type="project" value="TreeGrafter"/>
</dbReference>
<dbReference type="EMBL" id="AP018203">
    <property type="protein sequence ID" value="BAY53514.1"/>
    <property type="molecule type" value="Genomic_DNA"/>
</dbReference>
<dbReference type="CDD" id="cd17933">
    <property type="entry name" value="DEXSc_RecD-like"/>
    <property type="match status" value="1"/>
</dbReference>
<dbReference type="GO" id="GO:0003677">
    <property type="term" value="F:DNA binding"/>
    <property type="evidence" value="ECO:0007669"/>
    <property type="project" value="UniProtKB-UniRule"/>
</dbReference>
<dbReference type="GO" id="GO:0043139">
    <property type="term" value="F:5'-3' DNA helicase activity"/>
    <property type="evidence" value="ECO:0007669"/>
    <property type="project" value="UniProtKB-UniRule"/>
</dbReference>
<keyword evidence="6" id="KW-1185">Reference proteome</keyword>
<dbReference type="Proteomes" id="UP000217895">
    <property type="component" value="Chromosome"/>
</dbReference>
<dbReference type="PANTHER" id="PTHR43788:SF6">
    <property type="entry name" value="DNA HELICASE B"/>
    <property type="match status" value="1"/>
</dbReference>
<dbReference type="Pfam" id="PF18335">
    <property type="entry name" value="SH3_13"/>
    <property type="match status" value="1"/>
</dbReference>
<dbReference type="Pfam" id="PF13538">
    <property type="entry name" value="UvrD_C_2"/>
    <property type="match status" value="1"/>
</dbReference>
<dbReference type="Gene3D" id="1.10.10.2220">
    <property type="match status" value="1"/>
</dbReference>
<evidence type="ECO:0000256" key="2">
    <source>
        <dbReference type="ARBA" id="ARBA00022840"/>
    </source>
</evidence>
<dbReference type="Pfam" id="PF23139">
    <property type="entry name" value="OB_YrrC"/>
    <property type="match status" value="1"/>
</dbReference>
<evidence type="ECO:0000313" key="5">
    <source>
        <dbReference type="EMBL" id="BAY53514.1"/>
    </source>
</evidence>
<keyword evidence="3" id="KW-0378">Hydrolase</keyword>
<dbReference type="GO" id="GO:0006310">
    <property type="term" value="P:DNA recombination"/>
    <property type="evidence" value="ECO:0007669"/>
    <property type="project" value="InterPro"/>
</dbReference>
<dbReference type="SUPFAM" id="SSF52540">
    <property type="entry name" value="P-loop containing nucleoside triphosphate hydrolases"/>
    <property type="match status" value="2"/>
</dbReference>
<dbReference type="Gene3D" id="2.30.30.940">
    <property type="match status" value="1"/>
</dbReference>
<comment type="catalytic activity">
    <reaction evidence="3">
        <text>ATP + H2O = ADP + phosphate + H(+)</text>
        <dbReference type="Rhea" id="RHEA:13065"/>
        <dbReference type="ChEBI" id="CHEBI:15377"/>
        <dbReference type="ChEBI" id="CHEBI:15378"/>
        <dbReference type="ChEBI" id="CHEBI:30616"/>
        <dbReference type="ChEBI" id="CHEBI:43474"/>
        <dbReference type="ChEBI" id="CHEBI:456216"/>
        <dbReference type="EC" id="5.6.2.3"/>
    </reaction>
</comment>
<keyword evidence="3" id="KW-0238">DNA-binding</keyword>
<keyword evidence="3" id="KW-0347">Helicase</keyword>
<dbReference type="HAMAP" id="MF_01488">
    <property type="entry name" value="RecD2"/>
    <property type="match status" value="1"/>
</dbReference>
<name>A0A1Z4J9S2_LEPBY</name>
<evidence type="ECO:0000313" key="6">
    <source>
        <dbReference type="Proteomes" id="UP000217895"/>
    </source>
</evidence>
<dbReference type="SUPFAM" id="SSF47781">
    <property type="entry name" value="RuvA domain 2-like"/>
    <property type="match status" value="1"/>
</dbReference>
<dbReference type="InterPro" id="IPR055446">
    <property type="entry name" value="RecD2_N_OB"/>
</dbReference>
<dbReference type="CDD" id="cd18809">
    <property type="entry name" value="SF1_C_RecD"/>
    <property type="match status" value="1"/>
</dbReference>
<evidence type="ECO:0000256" key="3">
    <source>
        <dbReference type="HAMAP-Rule" id="MF_01488"/>
    </source>
</evidence>
<dbReference type="InterPro" id="IPR003593">
    <property type="entry name" value="AAA+_ATPase"/>
</dbReference>
<protein>
    <recommendedName>
        <fullName evidence="3">ATP-dependent RecD2 DNA helicase</fullName>
        <ecNumber evidence="3">5.6.2.3</ecNumber>
    </recommendedName>
    <alternativeName>
        <fullName evidence="3">DNA 5'-3' helicase subunit RecD2</fullName>
    </alternativeName>
</protein>
<keyword evidence="1 3" id="KW-0547">Nucleotide-binding</keyword>
<dbReference type="GO" id="GO:0005524">
    <property type="term" value="F:ATP binding"/>
    <property type="evidence" value="ECO:0007669"/>
    <property type="project" value="UniProtKB-UniRule"/>
</dbReference>
<dbReference type="EC" id="5.6.2.3" evidence="3"/>
<keyword evidence="2 3" id="KW-0067">ATP-binding</keyword>
<dbReference type="Pfam" id="PF13245">
    <property type="entry name" value="AAA_19"/>
    <property type="match status" value="1"/>
</dbReference>
<sequence length="754" mass="84696">MQPKANMMNIEELEGSIESIVFTSAKTGFTVARLQTVAEVVTIVGNFASLNLGQSLILSGTWRTHSRYGLQFQVENYREALPNTIASLEAYLSSGAIRGIGSAMAKRIVDRFGLETLTILESDIDRLIEVKGIAQSKIAIIQSSWLEQKQTHSIMMFLQTYGIGRSQAVKVFKRYGEDAIEIVSQNPYQLAADIRGIGFHSADGIATQLGIKPDSEARYRSAILHTLREAGRDGHCFLPQSTLVERTARLLARPDYAAQTEQIEDQIVYLVATQELVVEESRRYPGRLGYYLPAFYYAEMSIATRLKLLLLEPLEIDHHFVETWMQQYCESSDLLLSQEQRQAVILAATQRVVILTGGPGVGKSHTTRAIVELWEAMGKQVALASPTGRAARRLSELTQRDASTLHRLLEYDRGSGYFQRDHTRPLKADCIVVDEFSMTDVFLANALIKAVSLQSQLLIVGDVDQLPSVGAGAVLRDLIESEQVPVIRLTQVWRQAQSSAIICHAHALNRGEVPEIERFSTTPRSDCLWMPSHSPQHGIQCIQQLITETIPRLGFNAFNDVQILCPMIKGDIGTKAINAVVQALLNPPQADGFEVQAEERKFRIGDRVIQLENDYDREVMNGELGIIETYDAQRQILGVQFEEHWVEYQRTEWDQMTLAYSITGHKAQGSEFPVTIVPLFMQNTVMLSRPWLYTTLTRAKQLAILVGQPQALRQAISQCRDKRRYTLLSQRLQEEQIVPSFSSNPQNSHQNSHN</sequence>
<organism evidence="5 6">
    <name type="scientific">Leptolyngbya boryana NIES-2135</name>
    <dbReference type="NCBI Taxonomy" id="1973484"/>
    <lineage>
        <taxon>Bacteria</taxon>
        <taxon>Bacillati</taxon>
        <taxon>Cyanobacteriota</taxon>
        <taxon>Cyanophyceae</taxon>
        <taxon>Leptolyngbyales</taxon>
        <taxon>Leptolyngbyaceae</taxon>
        <taxon>Leptolyngbya group</taxon>
        <taxon>Leptolyngbya</taxon>
    </lineage>
</organism>
<evidence type="ECO:0000259" key="4">
    <source>
        <dbReference type="SMART" id="SM00382"/>
    </source>
</evidence>
<dbReference type="InterPro" id="IPR050534">
    <property type="entry name" value="Coronavir_polyprotein_1ab"/>
</dbReference>
<dbReference type="InterPro" id="IPR010994">
    <property type="entry name" value="RuvA_2-like"/>
</dbReference>
<dbReference type="Pfam" id="PF14490">
    <property type="entry name" value="HHH_RecD2"/>
    <property type="match status" value="1"/>
</dbReference>
<comment type="similarity">
    <text evidence="3">Belongs to the RecD family. RecD2 subfamily.</text>
</comment>
<dbReference type="Gene3D" id="1.10.150.20">
    <property type="entry name" value="5' to 3' exonuclease, C-terminal subdomain"/>
    <property type="match status" value="1"/>
</dbReference>
<comment type="function">
    <text evidence="3">DNA-dependent ATPase and ATP-dependent 5'-3' DNA helicase. Has no activity on blunt DNA or DNA with 3'-overhangs, requires at least 10 bases of 5'-ssDNA for helicase activity.</text>
</comment>
<gene>
    <name evidence="3" type="primary">recD2</name>
    <name evidence="5" type="ORF">NIES2135_03200</name>
</gene>
<keyword evidence="3" id="KW-0413">Isomerase</keyword>
<dbReference type="InterPro" id="IPR006345">
    <property type="entry name" value="RecD2"/>
</dbReference>
<reference evidence="5 6" key="1">
    <citation type="submission" date="2017-06" db="EMBL/GenBank/DDBJ databases">
        <title>Genome sequencing of cyanobaciteial culture collection at National Institute for Environmental Studies (NIES).</title>
        <authorList>
            <person name="Hirose Y."/>
            <person name="Shimura Y."/>
            <person name="Fujisawa T."/>
            <person name="Nakamura Y."/>
            <person name="Kawachi M."/>
        </authorList>
    </citation>
    <scope>NUCLEOTIDE SEQUENCE [LARGE SCALE GENOMIC DNA]</scope>
    <source>
        <strain evidence="5 6">NIES-2135</strain>
    </source>
</reference>
<proteinExistence type="inferred from homology"/>
<dbReference type="SMART" id="SM00382">
    <property type="entry name" value="AAA"/>
    <property type="match status" value="1"/>
</dbReference>
<dbReference type="InterPro" id="IPR027785">
    <property type="entry name" value="UvrD-like_helicase_C"/>
</dbReference>
<feature type="domain" description="AAA+ ATPase" evidence="4">
    <location>
        <begin position="349"/>
        <end position="535"/>
    </location>
</feature>
<dbReference type="Gene3D" id="3.40.50.300">
    <property type="entry name" value="P-loop containing nucleotide triphosphate hydrolases"/>
    <property type="match status" value="2"/>
</dbReference>
<dbReference type="GO" id="GO:0009338">
    <property type="term" value="C:exodeoxyribonuclease V complex"/>
    <property type="evidence" value="ECO:0007669"/>
    <property type="project" value="TreeGrafter"/>
</dbReference>